<dbReference type="EMBL" id="CAICTM010000371">
    <property type="protein sequence ID" value="CAB9509027.1"/>
    <property type="molecule type" value="Genomic_DNA"/>
</dbReference>
<comment type="caution">
    <text evidence="1">The sequence shown here is derived from an EMBL/GenBank/DDBJ whole genome shotgun (WGS) entry which is preliminary data.</text>
</comment>
<evidence type="ECO:0000313" key="1">
    <source>
        <dbReference type="EMBL" id="CAB9509027.1"/>
    </source>
</evidence>
<sequence>MVSSVGVAPVEATYGDSIQVEKLYFFGAALRTDAPSQAAVSMIHAVTFRDELNCMFNFVSPGIAQNFAEESVKEIKQTLISFATEL</sequence>
<dbReference type="AlphaFoldDB" id="A0A9N8DU28"/>
<reference evidence="1" key="1">
    <citation type="submission" date="2020-06" db="EMBL/GenBank/DDBJ databases">
        <authorList>
            <consortium name="Plant Systems Biology data submission"/>
        </authorList>
    </citation>
    <scope>NUCLEOTIDE SEQUENCE</scope>
    <source>
        <strain evidence="1">D6</strain>
    </source>
</reference>
<gene>
    <name evidence="1" type="ORF">SEMRO_372_G128720.1</name>
</gene>
<evidence type="ECO:0000313" key="2">
    <source>
        <dbReference type="Proteomes" id="UP001153069"/>
    </source>
</evidence>
<organism evidence="1 2">
    <name type="scientific">Seminavis robusta</name>
    <dbReference type="NCBI Taxonomy" id="568900"/>
    <lineage>
        <taxon>Eukaryota</taxon>
        <taxon>Sar</taxon>
        <taxon>Stramenopiles</taxon>
        <taxon>Ochrophyta</taxon>
        <taxon>Bacillariophyta</taxon>
        <taxon>Bacillariophyceae</taxon>
        <taxon>Bacillariophycidae</taxon>
        <taxon>Naviculales</taxon>
        <taxon>Naviculaceae</taxon>
        <taxon>Seminavis</taxon>
    </lineage>
</organism>
<accession>A0A9N8DU28</accession>
<proteinExistence type="predicted"/>
<dbReference type="Proteomes" id="UP001153069">
    <property type="component" value="Unassembled WGS sequence"/>
</dbReference>
<keyword evidence="2" id="KW-1185">Reference proteome</keyword>
<protein>
    <submittedName>
        <fullName evidence="1">Uncharacterized protein</fullName>
    </submittedName>
</protein>
<name>A0A9N8DU28_9STRA</name>